<dbReference type="Gene3D" id="3.30.565.10">
    <property type="entry name" value="Histidine kinase-like ATPase, C-terminal domain"/>
    <property type="match status" value="1"/>
</dbReference>
<dbReference type="EC" id="2.7.13.3" evidence="3"/>
<dbReference type="PROSITE" id="PS50894">
    <property type="entry name" value="HPT"/>
    <property type="match status" value="1"/>
</dbReference>
<dbReference type="SUPFAM" id="SSF52172">
    <property type="entry name" value="CheY-like"/>
    <property type="match status" value="1"/>
</dbReference>
<reference evidence="17 18" key="1">
    <citation type="journal article" date="2020" name="J Geophys Res Biogeosci">
        <title>Magnetotaxis as an Adaptation to Enable Bacterial Shuttling of Microbial Sulfur and Sulfur Cycling Across Aquatic Oxic#Anoxic Interfaces.</title>
        <authorList>
            <person name="Li J."/>
            <person name="Liu P."/>
            <person name="Wang J."/>
            <person name="Roberts A.P."/>
            <person name="Pan Y."/>
        </authorList>
    </citation>
    <scope>NUCLEOTIDE SEQUENCE [LARGE SCALE GENOMIC DNA]</scope>
    <source>
        <strain evidence="17 18">MYR-1_YQ</strain>
    </source>
</reference>
<gene>
    <name evidence="17" type="ORF">HWQ67_01790</name>
</gene>
<dbReference type="PANTHER" id="PTHR45339:SF1">
    <property type="entry name" value="HYBRID SIGNAL TRANSDUCTION HISTIDINE KINASE J"/>
    <property type="match status" value="1"/>
</dbReference>
<dbReference type="InterPro" id="IPR036641">
    <property type="entry name" value="HPT_dom_sf"/>
</dbReference>
<dbReference type="Gene3D" id="3.40.50.2300">
    <property type="match status" value="1"/>
</dbReference>
<dbReference type="CDD" id="cd00082">
    <property type="entry name" value="HisKA"/>
    <property type="match status" value="1"/>
</dbReference>
<evidence type="ECO:0000256" key="10">
    <source>
        <dbReference type="ARBA" id="ARBA00023012"/>
    </source>
</evidence>
<dbReference type="SMART" id="SM00388">
    <property type="entry name" value="HisKA"/>
    <property type="match status" value="1"/>
</dbReference>
<dbReference type="InterPro" id="IPR036890">
    <property type="entry name" value="HATPase_C_sf"/>
</dbReference>
<evidence type="ECO:0000256" key="9">
    <source>
        <dbReference type="ARBA" id="ARBA00022989"/>
    </source>
</evidence>
<feature type="domain" description="Response regulatory" evidence="15">
    <location>
        <begin position="337"/>
        <end position="460"/>
    </location>
</feature>
<evidence type="ECO:0000256" key="5">
    <source>
        <dbReference type="ARBA" id="ARBA00022553"/>
    </source>
</evidence>
<dbReference type="PANTHER" id="PTHR45339">
    <property type="entry name" value="HYBRID SIGNAL TRANSDUCTION HISTIDINE KINASE J"/>
    <property type="match status" value="1"/>
</dbReference>
<evidence type="ECO:0000259" key="15">
    <source>
        <dbReference type="PROSITE" id="PS50110"/>
    </source>
</evidence>
<dbReference type="EMBL" id="JABXWD010000017">
    <property type="protein sequence ID" value="MBV6340307.1"/>
    <property type="molecule type" value="Genomic_DNA"/>
</dbReference>
<sequence>MELNEDEQLCTFIMSLFEEEEAMAGEAEDIVASEKWQGDAMLPHFEKLYGAYKKLLRQTKRIVRMADNMELRVQERTVELATALANMSHEIRTPMNSILGFLEIVSDTHNISETDRKRYLDIATNSTHTLLGLINDILDISKMESGKMPLERNPLNLRDLLQSVSHMFDIKVREKGLVLTYNIAPAIDNANFTGDPLRLRQILINLTGNAVKFTERGGIRIEVYPHTEEEDLICFDIIDTGIGISAQSLEGIFDAFTQADSSTTRRFGGTGLGTTISKQLVEMMGGRIWAESEVGKGSVFHFTVNMKRTDEPVQYMFAGVRVSDDGTHLQKPRRVFRILAADDLEENILLLKTRLEHQGHTVVVAKNGIEAITLFKSEHVDLILMDIHMPHMDGVEATRRIRALEAESSAQFSSGHIPIVALTASVMNEEVEDYIQNGFTAVIGKPVNFGLLFDTIQGITPQGGDKISIEHYDAEDARLPDKLSSLEAIDMQKGIDLWMDRKIYIKSLMEFSGKYGNTARTISSLVDNNDIEAAIKIAHSLKGLSGNLAMPQVYGLSGGVEHALKERNIDQCRTLLKQLATALSTVVDSIGKLDVKEQATGK</sequence>
<feature type="domain" description="HPt" evidence="16">
    <location>
        <begin position="500"/>
        <end position="593"/>
    </location>
</feature>
<evidence type="ECO:0000259" key="14">
    <source>
        <dbReference type="PROSITE" id="PS50109"/>
    </source>
</evidence>
<keyword evidence="18" id="KW-1185">Reference proteome</keyword>
<evidence type="ECO:0000256" key="2">
    <source>
        <dbReference type="ARBA" id="ARBA00004651"/>
    </source>
</evidence>
<keyword evidence="8" id="KW-0067">ATP-binding</keyword>
<evidence type="ECO:0000256" key="4">
    <source>
        <dbReference type="ARBA" id="ARBA00022475"/>
    </source>
</evidence>
<dbReference type="Pfam" id="PF00512">
    <property type="entry name" value="HisKA"/>
    <property type="match status" value="1"/>
</dbReference>
<dbReference type="InterPro" id="IPR003594">
    <property type="entry name" value="HATPase_dom"/>
</dbReference>
<dbReference type="PROSITE" id="PS50109">
    <property type="entry name" value="HIS_KIN"/>
    <property type="match status" value="1"/>
</dbReference>
<dbReference type="Pfam" id="PF00072">
    <property type="entry name" value="Response_reg"/>
    <property type="match status" value="1"/>
</dbReference>
<protein>
    <recommendedName>
        <fullName evidence="3">histidine kinase</fullName>
        <ecNumber evidence="3">2.7.13.3</ecNumber>
    </recommendedName>
</protein>
<dbReference type="Pfam" id="PF01627">
    <property type="entry name" value="Hpt"/>
    <property type="match status" value="1"/>
</dbReference>
<dbReference type="Pfam" id="PF02518">
    <property type="entry name" value="HATPase_c"/>
    <property type="match status" value="1"/>
</dbReference>
<keyword evidence="9" id="KW-1133">Transmembrane helix</keyword>
<evidence type="ECO:0000256" key="3">
    <source>
        <dbReference type="ARBA" id="ARBA00012438"/>
    </source>
</evidence>
<name>A0ABS6RUK6_9BACT</name>
<keyword evidence="11" id="KW-0472">Membrane</keyword>
<keyword evidence="6" id="KW-0812">Transmembrane</keyword>
<comment type="subcellular location">
    <subcellularLocation>
        <location evidence="2">Cell membrane</location>
        <topology evidence="2">Multi-pass membrane protein</topology>
    </subcellularLocation>
</comment>
<dbReference type="InterPro" id="IPR005467">
    <property type="entry name" value="His_kinase_dom"/>
</dbReference>
<dbReference type="SMART" id="SM00387">
    <property type="entry name" value="HATPase_c"/>
    <property type="match status" value="1"/>
</dbReference>
<evidence type="ECO:0000259" key="16">
    <source>
        <dbReference type="PROSITE" id="PS50894"/>
    </source>
</evidence>
<dbReference type="InterPro" id="IPR001789">
    <property type="entry name" value="Sig_transdc_resp-reg_receiver"/>
</dbReference>
<evidence type="ECO:0000256" key="12">
    <source>
        <dbReference type="PROSITE-ProRule" id="PRU00110"/>
    </source>
</evidence>
<dbReference type="InterPro" id="IPR004358">
    <property type="entry name" value="Sig_transdc_His_kin-like_C"/>
</dbReference>
<keyword evidence="5 13" id="KW-0597">Phosphoprotein</keyword>
<evidence type="ECO:0000256" key="11">
    <source>
        <dbReference type="ARBA" id="ARBA00023136"/>
    </source>
</evidence>
<feature type="domain" description="Histidine kinase" evidence="14">
    <location>
        <begin position="86"/>
        <end position="308"/>
    </location>
</feature>
<keyword evidence="10" id="KW-0902">Two-component regulatory system</keyword>
<dbReference type="SMART" id="SM00448">
    <property type="entry name" value="REC"/>
    <property type="match status" value="1"/>
</dbReference>
<comment type="catalytic activity">
    <reaction evidence="1">
        <text>ATP + protein L-histidine = ADP + protein N-phospho-L-histidine.</text>
        <dbReference type="EC" id="2.7.13.3"/>
    </reaction>
</comment>
<dbReference type="SUPFAM" id="SSF47226">
    <property type="entry name" value="Histidine-containing phosphotransfer domain, HPT domain"/>
    <property type="match status" value="1"/>
</dbReference>
<accession>A0ABS6RUK6</accession>
<evidence type="ECO:0000256" key="7">
    <source>
        <dbReference type="ARBA" id="ARBA00022741"/>
    </source>
</evidence>
<evidence type="ECO:0000256" key="1">
    <source>
        <dbReference type="ARBA" id="ARBA00000085"/>
    </source>
</evidence>
<dbReference type="SUPFAM" id="SSF47384">
    <property type="entry name" value="Homodimeric domain of signal transducing histidine kinase"/>
    <property type="match status" value="1"/>
</dbReference>
<dbReference type="Gene3D" id="1.10.287.130">
    <property type="match status" value="1"/>
</dbReference>
<dbReference type="PRINTS" id="PR00344">
    <property type="entry name" value="BCTRLSENSOR"/>
</dbReference>
<comment type="caution">
    <text evidence="17">The sequence shown here is derived from an EMBL/GenBank/DDBJ whole genome shotgun (WGS) entry which is preliminary data.</text>
</comment>
<dbReference type="CDD" id="cd16922">
    <property type="entry name" value="HATPase_EvgS-ArcB-TorS-like"/>
    <property type="match status" value="1"/>
</dbReference>
<feature type="modified residue" description="4-aspartylphosphate" evidence="13">
    <location>
        <position position="386"/>
    </location>
</feature>
<dbReference type="CDD" id="cd17546">
    <property type="entry name" value="REC_hyHK_CKI1_RcsC-like"/>
    <property type="match status" value="1"/>
</dbReference>
<dbReference type="InterPro" id="IPR003661">
    <property type="entry name" value="HisK_dim/P_dom"/>
</dbReference>
<dbReference type="InterPro" id="IPR011006">
    <property type="entry name" value="CheY-like_superfamily"/>
</dbReference>
<dbReference type="Gene3D" id="1.20.120.160">
    <property type="entry name" value="HPT domain"/>
    <property type="match status" value="1"/>
</dbReference>
<dbReference type="InterPro" id="IPR008207">
    <property type="entry name" value="Sig_transdc_His_kin_Hpt_dom"/>
</dbReference>
<evidence type="ECO:0000256" key="8">
    <source>
        <dbReference type="ARBA" id="ARBA00022840"/>
    </source>
</evidence>
<evidence type="ECO:0000313" key="17">
    <source>
        <dbReference type="EMBL" id="MBV6340307.1"/>
    </source>
</evidence>
<dbReference type="InterPro" id="IPR036097">
    <property type="entry name" value="HisK_dim/P_sf"/>
</dbReference>
<dbReference type="SUPFAM" id="SSF55874">
    <property type="entry name" value="ATPase domain of HSP90 chaperone/DNA topoisomerase II/histidine kinase"/>
    <property type="match status" value="1"/>
</dbReference>
<proteinExistence type="predicted"/>
<keyword evidence="4" id="KW-1003">Cell membrane</keyword>
<keyword evidence="7" id="KW-0547">Nucleotide-binding</keyword>
<evidence type="ECO:0000256" key="13">
    <source>
        <dbReference type="PROSITE-ProRule" id="PRU00169"/>
    </source>
</evidence>
<evidence type="ECO:0000313" key="18">
    <source>
        <dbReference type="Proteomes" id="UP001196980"/>
    </source>
</evidence>
<dbReference type="PROSITE" id="PS50110">
    <property type="entry name" value="RESPONSE_REGULATORY"/>
    <property type="match status" value="1"/>
</dbReference>
<dbReference type="Proteomes" id="UP001196980">
    <property type="component" value="Unassembled WGS sequence"/>
</dbReference>
<feature type="modified residue" description="Phosphohistidine" evidence="12">
    <location>
        <position position="539"/>
    </location>
</feature>
<evidence type="ECO:0000256" key="6">
    <source>
        <dbReference type="ARBA" id="ARBA00022692"/>
    </source>
</evidence>
<organism evidence="17 18">
    <name type="scientific">Candidatus Magnetobacterium casense</name>
    <dbReference type="NCBI Taxonomy" id="1455061"/>
    <lineage>
        <taxon>Bacteria</taxon>
        <taxon>Pseudomonadati</taxon>
        <taxon>Nitrospirota</taxon>
        <taxon>Thermodesulfovibrionia</taxon>
        <taxon>Thermodesulfovibrionales</taxon>
        <taxon>Candidatus Magnetobacteriaceae</taxon>
        <taxon>Candidatus Magnetobacterium</taxon>
    </lineage>
</organism>